<feature type="transmembrane region" description="Helical" evidence="1">
    <location>
        <begin position="208"/>
        <end position="229"/>
    </location>
</feature>
<dbReference type="GO" id="GO:0016020">
    <property type="term" value="C:membrane"/>
    <property type="evidence" value="ECO:0007669"/>
    <property type="project" value="TreeGrafter"/>
</dbReference>
<feature type="transmembrane region" description="Helical" evidence="1">
    <location>
        <begin position="146"/>
        <end position="168"/>
    </location>
</feature>
<feature type="transmembrane region" description="Helical" evidence="1">
    <location>
        <begin position="180"/>
        <end position="201"/>
    </location>
</feature>
<dbReference type="OrthoDB" id="419711at2759"/>
<keyword evidence="1" id="KW-0812">Transmembrane</keyword>
<evidence type="ECO:0000313" key="2">
    <source>
        <dbReference type="EnsemblMetazoa" id="CLYHEMP013277.1"/>
    </source>
</evidence>
<feature type="transmembrane region" description="Helical" evidence="1">
    <location>
        <begin position="32"/>
        <end position="58"/>
    </location>
</feature>
<keyword evidence="3" id="KW-1185">Reference proteome</keyword>
<name>A0A7M5WUF2_9CNID</name>
<organism evidence="2 3">
    <name type="scientific">Clytia hemisphaerica</name>
    <dbReference type="NCBI Taxonomy" id="252671"/>
    <lineage>
        <taxon>Eukaryota</taxon>
        <taxon>Metazoa</taxon>
        <taxon>Cnidaria</taxon>
        <taxon>Hydrozoa</taxon>
        <taxon>Hydroidolina</taxon>
        <taxon>Leptothecata</taxon>
        <taxon>Obeliida</taxon>
        <taxon>Clytiidae</taxon>
        <taxon>Clytia</taxon>
    </lineage>
</organism>
<dbReference type="InterPro" id="IPR049352">
    <property type="entry name" value="Rost"/>
</dbReference>
<keyword evidence="1" id="KW-0472">Membrane</keyword>
<sequence length="281" mass="33003">MGFRDEFRCSSFGFEGVERSALYKSYINVPRWFRLSSLGVTCVYTFSMMIASIVITTMEVHNSGWFHFMTSWNYMVNVTYFIIAFVKHLQYQGDADEGYEVIRDEAVGLMAGDESKHEVFMEKGVVLSDPLVLDTIPSKMSISDKVYWFFHSLAFLMSSVVVVVYWPILFDPSSFENDFHWFQTIDRHGIVYLLFIFQYIFNKIPIRIFHCVYAIAVAVIFFIHTYIYYLVTSRLVYSIFDWGNAPLKAFYYFLGIVALAIILQFILYGIDRFKHWLGNRK</sequence>
<feature type="transmembrane region" description="Helical" evidence="1">
    <location>
        <begin position="64"/>
        <end position="86"/>
    </location>
</feature>
<dbReference type="PANTHER" id="PTHR12242:SF1">
    <property type="entry name" value="MYND-TYPE DOMAIN-CONTAINING PROTEIN"/>
    <property type="match status" value="1"/>
</dbReference>
<reference evidence="2" key="1">
    <citation type="submission" date="2021-01" db="UniProtKB">
        <authorList>
            <consortium name="EnsemblMetazoa"/>
        </authorList>
    </citation>
    <scope>IDENTIFICATION</scope>
</reference>
<evidence type="ECO:0000256" key="1">
    <source>
        <dbReference type="SAM" id="Phobius"/>
    </source>
</evidence>
<feature type="transmembrane region" description="Helical" evidence="1">
    <location>
        <begin position="249"/>
        <end position="270"/>
    </location>
</feature>
<dbReference type="PANTHER" id="PTHR12242">
    <property type="entry name" value="OS02G0130600 PROTEIN-RELATED"/>
    <property type="match status" value="1"/>
</dbReference>
<accession>A0A7M5WUF2</accession>
<evidence type="ECO:0000313" key="3">
    <source>
        <dbReference type="Proteomes" id="UP000594262"/>
    </source>
</evidence>
<dbReference type="Pfam" id="PF21534">
    <property type="entry name" value="Rost"/>
    <property type="match status" value="1"/>
</dbReference>
<proteinExistence type="predicted"/>
<dbReference type="AlphaFoldDB" id="A0A7M5WUF2"/>
<dbReference type="Proteomes" id="UP000594262">
    <property type="component" value="Unplaced"/>
</dbReference>
<protein>
    <submittedName>
        <fullName evidence="2">Uncharacterized protein</fullName>
    </submittedName>
</protein>
<keyword evidence="1" id="KW-1133">Transmembrane helix</keyword>
<dbReference type="EnsemblMetazoa" id="CLYHEMT013277.1">
    <property type="protein sequence ID" value="CLYHEMP013277.1"/>
    <property type="gene ID" value="CLYHEMG013277"/>
</dbReference>